<evidence type="ECO:0000256" key="4">
    <source>
        <dbReference type="ARBA" id="ARBA00022840"/>
    </source>
</evidence>
<reference evidence="7 8" key="1">
    <citation type="submission" date="2021-05" db="EMBL/GenBank/DDBJ databases">
        <title>Fusibacter ferrireducens sp. nov., an anaerobic, sulfur- and Fe-reducing bacterium isolated from the mangrove sediment.</title>
        <authorList>
            <person name="Qiu D."/>
        </authorList>
    </citation>
    <scope>NUCLEOTIDE SEQUENCE [LARGE SCALE GENOMIC DNA]</scope>
    <source>
        <strain evidence="7 8">DSM 12116</strain>
    </source>
</reference>
<evidence type="ECO:0000256" key="1">
    <source>
        <dbReference type="ARBA" id="ARBA00022598"/>
    </source>
</evidence>
<dbReference type="EMBL" id="JAHBCL010000022">
    <property type="protein sequence ID" value="MBS7527574.1"/>
    <property type="molecule type" value="Genomic_DNA"/>
</dbReference>
<keyword evidence="8" id="KW-1185">Reference proteome</keyword>
<evidence type="ECO:0000259" key="6">
    <source>
        <dbReference type="Pfam" id="PF03738"/>
    </source>
</evidence>
<evidence type="ECO:0000256" key="3">
    <source>
        <dbReference type="ARBA" id="ARBA00022741"/>
    </source>
</evidence>
<dbReference type="InterPro" id="IPR005494">
    <property type="entry name" value="GSPS_pre-ATP-grasp-like_dom"/>
</dbReference>
<feature type="domain" description="Glutathionylspermidine synthase pre-ATP-grasp-like" evidence="6">
    <location>
        <begin position="50"/>
        <end position="424"/>
    </location>
</feature>
<keyword evidence="4" id="KW-0067">ATP-binding</keyword>
<proteinExistence type="predicted"/>
<evidence type="ECO:0000256" key="5">
    <source>
        <dbReference type="ARBA" id="ARBA00022842"/>
    </source>
</evidence>
<evidence type="ECO:0000313" key="8">
    <source>
        <dbReference type="Proteomes" id="UP000746471"/>
    </source>
</evidence>
<name>A0ABS5PQZ0_9FIRM</name>
<sequence length="443" mass="50901">MKIEQRLIDEVRTHLMNYREDANAVQDAVKHSKAIYKGEPVPYLYLPRIFDAEDVETFQEATETMAALCAHVIKLYQQEQSIRDFYHFDEKLDALIRLPHYYETQVPMGRFDIFYYGNGAYQFCELNADGASAMNEEYELSKILAHTRAMRDFSFDVQPTACELFDSWVSEVAEIYADYSIQTNRKQDRNKPVNVAIVDLLDKGSPIEFEMFKEAFERAGYACKIVDARSLAFKDDQLWAEEMAIDVIYRRLVTKDLMDAYDELEDFVKGVKANAACLIGPIKTQIIHTKRFFELLYAPVLQPFLSEEEQAFIKAHVPYTAPLTRSQVFIDSKDDYIIKPVDYYASKGVCAGRDYTPSEWAMLLEDKYDNGYVVQRYCPYALVDNAVLVDGTLQMETFRHITGLFVYNGKLKGMYSRAGRNAIISGLHDGFTLSSLVAKPLPL</sequence>
<evidence type="ECO:0000313" key="7">
    <source>
        <dbReference type="EMBL" id="MBS7527574.1"/>
    </source>
</evidence>
<keyword evidence="2" id="KW-0479">Metal-binding</keyword>
<keyword evidence="1" id="KW-0436">Ligase</keyword>
<dbReference type="RefSeq" id="WP_213237436.1">
    <property type="nucleotide sequence ID" value="NZ_JAHBCL010000022.1"/>
</dbReference>
<evidence type="ECO:0000256" key="2">
    <source>
        <dbReference type="ARBA" id="ARBA00022723"/>
    </source>
</evidence>
<keyword evidence="5" id="KW-0460">Magnesium</keyword>
<accession>A0ABS5PQZ0</accession>
<keyword evidence="3" id="KW-0547">Nucleotide-binding</keyword>
<dbReference type="SUPFAM" id="SSF56059">
    <property type="entry name" value="Glutathione synthetase ATP-binding domain-like"/>
    <property type="match status" value="1"/>
</dbReference>
<protein>
    <submittedName>
        <fullName evidence="7">Glutathionylspermidine synthase family protein</fullName>
    </submittedName>
</protein>
<organism evidence="7 8">
    <name type="scientific">Fusibacter paucivorans</name>
    <dbReference type="NCBI Taxonomy" id="76009"/>
    <lineage>
        <taxon>Bacteria</taxon>
        <taxon>Bacillati</taxon>
        <taxon>Bacillota</taxon>
        <taxon>Clostridia</taxon>
        <taxon>Eubacteriales</taxon>
        <taxon>Eubacteriales Family XII. Incertae Sedis</taxon>
        <taxon>Fusibacter</taxon>
    </lineage>
</organism>
<dbReference type="Pfam" id="PF03738">
    <property type="entry name" value="GSP_synth"/>
    <property type="match status" value="1"/>
</dbReference>
<comment type="caution">
    <text evidence="7">The sequence shown here is derived from an EMBL/GenBank/DDBJ whole genome shotgun (WGS) entry which is preliminary data.</text>
</comment>
<dbReference type="Proteomes" id="UP000746471">
    <property type="component" value="Unassembled WGS sequence"/>
</dbReference>
<gene>
    <name evidence="7" type="ORF">KHM83_12890</name>
</gene>